<dbReference type="Proteomes" id="UP001565220">
    <property type="component" value="Unassembled WGS sequence"/>
</dbReference>
<keyword evidence="1" id="KW-0472">Membrane</keyword>
<feature type="transmembrane region" description="Helical" evidence="1">
    <location>
        <begin position="55"/>
        <end position="73"/>
    </location>
</feature>
<keyword evidence="3" id="KW-1185">Reference proteome</keyword>
<keyword evidence="1" id="KW-1133">Transmembrane helix</keyword>
<reference evidence="2 3" key="1">
    <citation type="submission" date="2024-08" db="EMBL/GenBank/DDBJ databases">
        <title>Clostridium lapicellarii sp. nov., and Clostridium renhuaiense sp. nov., two species isolated from the mud in a fermentation cellar used for producing sauce-flavour Chinese liquors.</title>
        <authorList>
            <person name="Yang F."/>
            <person name="Wang H."/>
            <person name="Chen L.Q."/>
            <person name="Zhou N."/>
            <person name="Lu J.J."/>
            <person name="Pu X.X."/>
            <person name="Wan B."/>
            <person name="Wang L."/>
            <person name="Liu S.J."/>
        </authorList>
    </citation>
    <scope>NUCLEOTIDE SEQUENCE [LARGE SCALE GENOMIC DNA]</scope>
    <source>
        <strain evidence="2 3">MT-113</strain>
    </source>
</reference>
<feature type="transmembrane region" description="Helical" evidence="1">
    <location>
        <begin position="167"/>
        <end position="187"/>
    </location>
</feature>
<dbReference type="EMBL" id="JBGFFE010000001">
    <property type="protein sequence ID" value="MEY8762037.1"/>
    <property type="molecule type" value="Genomic_DNA"/>
</dbReference>
<proteinExistence type="predicted"/>
<dbReference type="RefSeq" id="WP_369868283.1">
    <property type="nucleotide sequence ID" value="NZ_JBGFFE010000001.1"/>
</dbReference>
<evidence type="ECO:0000313" key="2">
    <source>
        <dbReference type="EMBL" id="MEY8762037.1"/>
    </source>
</evidence>
<feature type="transmembrane region" description="Helical" evidence="1">
    <location>
        <begin position="140"/>
        <end position="160"/>
    </location>
</feature>
<evidence type="ECO:0000313" key="3">
    <source>
        <dbReference type="Proteomes" id="UP001565220"/>
    </source>
</evidence>
<evidence type="ECO:0000256" key="1">
    <source>
        <dbReference type="SAM" id="Phobius"/>
    </source>
</evidence>
<evidence type="ECO:0008006" key="4">
    <source>
        <dbReference type="Google" id="ProtNLM"/>
    </source>
</evidence>
<gene>
    <name evidence="2" type="ORF">AB8S09_00055</name>
</gene>
<sequence>MGMIKNELVKFFVSSRIFIYGGTILLFIFVDNIVFGDNSAKGMIYRNFLKSNMETQIFAIPIILAPVVSDIFTQDYRSGCMKFFMIYKRREKVFAAKAAALVFITETMLLLVFGVLTIIYLCRNGGQVYGWKVELLREAALFTAALIPVLLIYIMICILLKNSGIICVLVFLLLIMSDFIPKVMGNITPRRFLWGWVLNNGYHSFDIVLFLAYSIFFAFIDIRLFVRKEILC</sequence>
<comment type="caution">
    <text evidence="2">The sequence shown here is derived from an EMBL/GenBank/DDBJ whole genome shotgun (WGS) entry which is preliminary data.</text>
</comment>
<name>A0ABV4DS19_9CLOT</name>
<feature type="transmembrane region" description="Helical" evidence="1">
    <location>
        <begin position="94"/>
        <end position="120"/>
    </location>
</feature>
<keyword evidence="1" id="KW-0812">Transmembrane</keyword>
<accession>A0ABV4DS19</accession>
<feature type="transmembrane region" description="Helical" evidence="1">
    <location>
        <begin position="12"/>
        <end position="35"/>
    </location>
</feature>
<organism evidence="2 3">
    <name type="scientific">Clostridium lapidicellarium</name>
    <dbReference type="NCBI Taxonomy" id="3240931"/>
    <lineage>
        <taxon>Bacteria</taxon>
        <taxon>Bacillati</taxon>
        <taxon>Bacillota</taxon>
        <taxon>Clostridia</taxon>
        <taxon>Eubacteriales</taxon>
        <taxon>Clostridiaceae</taxon>
        <taxon>Clostridium</taxon>
    </lineage>
</organism>
<protein>
    <recommendedName>
        <fullName evidence="4">ABC-2 family transporter protein</fullName>
    </recommendedName>
</protein>
<feature type="transmembrane region" description="Helical" evidence="1">
    <location>
        <begin position="207"/>
        <end position="226"/>
    </location>
</feature>